<evidence type="ECO:0000256" key="4">
    <source>
        <dbReference type="ARBA" id="ARBA00022801"/>
    </source>
</evidence>
<dbReference type="InterPro" id="IPR036286">
    <property type="entry name" value="LexA/Signal_pep-like_sf"/>
</dbReference>
<sequence length="183" mass="20708">MVKKGLAIIKVLLTGVFSFVFFLVILLFLQGDWKEGRGPELFGWTSYTILSNSMQPTFSAGDVVIMKPVTSLKNQDVVTYMTPQRQFFTHRIIGSSQTDGQLVYETQGDNNQVPDEDTIVKEQVVGVHAFTIPYLGTVAAYIKQPIGYGTVIILPIFIWISLTLYEKYTKKRREDSCNENKII</sequence>
<evidence type="ECO:0000256" key="6">
    <source>
        <dbReference type="ARBA" id="ARBA00022968"/>
    </source>
</evidence>
<proteinExistence type="predicted"/>
<evidence type="ECO:0000256" key="8">
    <source>
        <dbReference type="ARBA" id="ARBA00023136"/>
    </source>
</evidence>
<comment type="caution">
    <text evidence="12">The sequence shown here is derived from an EMBL/GenBank/DDBJ whole genome shotgun (WGS) entry which is preliminary data.</text>
</comment>
<comment type="function">
    <text evidence="9">Catalytic component of the signal peptidase complex (SPC) which catalyzes the cleavage of N-terminal signal sequences from nascent proteins as they are translocated into the lumen of the endoplasmic reticulum. Specifically cleaves N-terminal signal peptides that contain a hydrophobic alpha-helix (h-region) shorter than 18-20 amino acids.</text>
</comment>
<evidence type="ECO:0000256" key="2">
    <source>
        <dbReference type="ARBA" id="ARBA00022670"/>
    </source>
</evidence>
<dbReference type="Proteomes" id="UP001179280">
    <property type="component" value="Unassembled WGS sequence"/>
</dbReference>
<evidence type="ECO:0000256" key="9">
    <source>
        <dbReference type="ARBA" id="ARBA00045533"/>
    </source>
</evidence>
<dbReference type="InterPro" id="IPR019756">
    <property type="entry name" value="Pept_S26A_signal_pept_1_Ser-AS"/>
</dbReference>
<feature type="transmembrane region" description="Helical" evidence="11">
    <location>
        <begin position="146"/>
        <end position="165"/>
    </location>
</feature>
<gene>
    <name evidence="12" type="ORF">JOC54_001951</name>
</gene>
<dbReference type="InterPro" id="IPR019533">
    <property type="entry name" value="Peptidase_S26"/>
</dbReference>
<keyword evidence="6" id="KW-0735">Signal-anchor</keyword>
<dbReference type="PRINTS" id="PR00728">
    <property type="entry name" value="SIGNALPTASE"/>
</dbReference>
<reference evidence="12" key="1">
    <citation type="submission" date="2021-01" db="EMBL/GenBank/DDBJ databases">
        <title>Genomic Encyclopedia of Type Strains, Phase IV (KMG-IV): sequencing the most valuable type-strain genomes for metagenomic binning, comparative biology and taxonomic classification.</title>
        <authorList>
            <person name="Goeker M."/>
        </authorList>
    </citation>
    <scope>NUCLEOTIDE SEQUENCE</scope>
    <source>
        <strain evidence="12">DSM 21943</strain>
    </source>
</reference>
<keyword evidence="3 11" id="KW-0812">Transmembrane</keyword>
<dbReference type="RefSeq" id="WP_204465921.1">
    <property type="nucleotide sequence ID" value="NZ_JAFBCV010000005.1"/>
</dbReference>
<evidence type="ECO:0000313" key="12">
    <source>
        <dbReference type="EMBL" id="MBM7838692.1"/>
    </source>
</evidence>
<dbReference type="GO" id="GO:0016787">
    <property type="term" value="F:hydrolase activity"/>
    <property type="evidence" value="ECO:0007669"/>
    <property type="project" value="UniProtKB-KW"/>
</dbReference>
<comment type="subcellular location">
    <subcellularLocation>
        <location evidence="1">Endoplasmic reticulum membrane</location>
        <topology evidence="1">Single-pass type II membrane protein</topology>
    </subcellularLocation>
</comment>
<evidence type="ECO:0000256" key="10">
    <source>
        <dbReference type="NCBIfam" id="TIGR02228"/>
    </source>
</evidence>
<organism evidence="12 13">
    <name type="scientific">Shouchella xiaoxiensis</name>
    <dbReference type="NCBI Taxonomy" id="766895"/>
    <lineage>
        <taxon>Bacteria</taxon>
        <taxon>Bacillati</taxon>
        <taxon>Bacillota</taxon>
        <taxon>Bacilli</taxon>
        <taxon>Bacillales</taxon>
        <taxon>Bacillaceae</taxon>
        <taxon>Shouchella</taxon>
    </lineage>
</organism>
<evidence type="ECO:0000256" key="3">
    <source>
        <dbReference type="ARBA" id="ARBA00022692"/>
    </source>
</evidence>
<keyword evidence="5" id="KW-0256">Endoplasmic reticulum</keyword>
<accession>A0ABS2SWS5</accession>
<evidence type="ECO:0000313" key="13">
    <source>
        <dbReference type="Proteomes" id="UP001179280"/>
    </source>
</evidence>
<keyword evidence="13" id="KW-1185">Reference proteome</keyword>
<dbReference type="PANTHER" id="PTHR10806:SF6">
    <property type="entry name" value="SIGNAL PEPTIDASE COMPLEX CATALYTIC SUBUNIT SEC11"/>
    <property type="match status" value="1"/>
</dbReference>
<name>A0ABS2SWS5_9BACI</name>
<dbReference type="InterPro" id="IPR001733">
    <property type="entry name" value="Peptidase_S26B"/>
</dbReference>
<evidence type="ECO:0000256" key="11">
    <source>
        <dbReference type="SAM" id="Phobius"/>
    </source>
</evidence>
<dbReference type="NCBIfam" id="TIGR02228">
    <property type="entry name" value="sigpep_I_arch"/>
    <property type="match status" value="1"/>
</dbReference>
<keyword evidence="2" id="KW-0645">Protease</keyword>
<dbReference type="PROSITE" id="PS00501">
    <property type="entry name" value="SPASE_I_1"/>
    <property type="match status" value="1"/>
</dbReference>
<dbReference type="EMBL" id="JAFBCV010000005">
    <property type="protein sequence ID" value="MBM7838692.1"/>
    <property type="molecule type" value="Genomic_DNA"/>
</dbReference>
<protein>
    <recommendedName>
        <fullName evidence="10">Signal peptidase I</fullName>
        <ecNumber evidence="10">3.4.21.89</ecNumber>
    </recommendedName>
</protein>
<evidence type="ECO:0000256" key="5">
    <source>
        <dbReference type="ARBA" id="ARBA00022824"/>
    </source>
</evidence>
<keyword evidence="4 12" id="KW-0378">Hydrolase</keyword>
<dbReference type="Gene3D" id="2.10.109.10">
    <property type="entry name" value="Umud Fragment, subunit A"/>
    <property type="match status" value="1"/>
</dbReference>
<dbReference type="SUPFAM" id="SSF51306">
    <property type="entry name" value="LexA/Signal peptidase"/>
    <property type="match status" value="1"/>
</dbReference>
<keyword evidence="8 11" id="KW-0472">Membrane</keyword>
<evidence type="ECO:0000256" key="1">
    <source>
        <dbReference type="ARBA" id="ARBA00004648"/>
    </source>
</evidence>
<dbReference type="PANTHER" id="PTHR10806">
    <property type="entry name" value="SIGNAL PEPTIDASE COMPLEX CATALYTIC SUBUNIT SEC11"/>
    <property type="match status" value="1"/>
</dbReference>
<dbReference type="EC" id="3.4.21.89" evidence="10"/>
<feature type="transmembrane region" description="Helical" evidence="11">
    <location>
        <begin position="7"/>
        <end position="29"/>
    </location>
</feature>
<evidence type="ECO:0000256" key="7">
    <source>
        <dbReference type="ARBA" id="ARBA00022989"/>
    </source>
</evidence>
<dbReference type="CDD" id="cd06530">
    <property type="entry name" value="S26_SPase_I"/>
    <property type="match status" value="1"/>
</dbReference>
<keyword evidence="7 11" id="KW-1133">Transmembrane helix</keyword>